<sequence length="123" mass="12821">MAHTSGIPSDLLRISRELDEGAVVLRVAGDVDLSTAGKLSDQLRTAEDLAVPPKPLIADFDKVDFLGSAGLVVLANEYESCQEQGIPLRIVSTSRAVLRSITVAGLSGVLSVVPTVEKALAPA</sequence>
<feature type="domain" description="STAS" evidence="3">
    <location>
        <begin position="12"/>
        <end position="123"/>
    </location>
</feature>
<protein>
    <recommendedName>
        <fullName evidence="2">Anti-sigma factor antagonist</fullName>
    </recommendedName>
</protein>
<comment type="caution">
    <text evidence="4">The sequence shown here is derived from an EMBL/GenBank/DDBJ whole genome shotgun (WGS) entry which is preliminary data.</text>
</comment>
<dbReference type="GO" id="GO:0043856">
    <property type="term" value="F:anti-sigma factor antagonist activity"/>
    <property type="evidence" value="ECO:0007669"/>
    <property type="project" value="InterPro"/>
</dbReference>
<dbReference type="Proteomes" id="UP000319769">
    <property type="component" value="Unassembled WGS sequence"/>
</dbReference>
<dbReference type="PANTHER" id="PTHR33495:SF2">
    <property type="entry name" value="ANTI-SIGMA FACTOR ANTAGONIST TM_1081-RELATED"/>
    <property type="match status" value="1"/>
</dbReference>
<dbReference type="PROSITE" id="PS50801">
    <property type="entry name" value="STAS"/>
    <property type="match status" value="1"/>
</dbReference>
<dbReference type="Pfam" id="PF01740">
    <property type="entry name" value="STAS"/>
    <property type="match status" value="1"/>
</dbReference>
<evidence type="ECO:0000313" key="4">
    <source>
        <dbReference type="EMBL" id="KAA9150303.1"/>
    </source>
</evidence>
<dbReference type="EMBL" id="VMNW02000120">
    <property type="protein sequence ID" value="KAA9150303.1"/>
    <property type="molecule type" value="Genomic_DNA"/>
</dbReference>
<dbReference type="PANTHER" id="PTHR33495">
    <property type="entry name" value="ANTI-SIGMA FACTOR ANTAGONIST TM_1081-RELATED-RELATED"/>
    <property type="match status" value="1"/>
</dbReference>
<proteinExistence type="inferred from homology"/>
<dbReference type="Gene3D" id="3.30.750.24">
    <property type="entry name" value="STAS domain"/>
    <property type="match status" value="1"/>
</dbReference>
<evidence type="ECO:0000256" key="2">
    <source>
        <dbReference type="RuleBase" id="RU003749"/>
    </source>
</evidence>
<organism evidence="4 5">
    <name type="scientific">Amycolatopsis acidicola</name>
    <dbReference type="NCBI Taxonomy" id="2596893"/>
    <lineage>
        <taxon>Bacteria</taxon>
        <taxon>Bacillati</taxon>
        <taxon>Actinomycetota</taxon>
        <taxon>Actinomycetes</taxon>
        <taxon>Pseudonocardiales</taxon>
        <taxon>Pseudonocardiaceae</taxon>
        <taxon>Amycolatopsis</taxon>
    </lineage>
</organism>
<dbReference type="CDD" id="cd07043">
    <property type="entry name" value="STAS_anti-anti-sigma_factors"/>
    <property type="match status" value="1"/>
</dbReference>
<reference evidence="4" key="1">
    <citation type="submission" date="2019-09" db="EMBL/GenBank/DDBJ databases">
        <authorList>
            <person name="Teo W.F.A."/>
            <person name="Duangmal K."/>
        </authorList>
    </citation>
    <scope>NUCLEOTIDE SEQUENCE [LARGE SCALE GENOMIC DNA]</scope>
    <source>
        <strain evidence="4">K81G1</strain>
    </source>
</reference>
<dbReference type="RefSeq" id="WP_144758119.1">
    <property type="nucleotide sequence ID" value="NZ_VMNW02000120.1"/>
</dbReference>
<dbReference type="AlphaFoldDB" id="A0A5N0UKX3"/>
<evidence type="ECO:0000256" key="1">
    <source>
        <dbReference type="ARBA" id="ARBA00009013"/>
    </source>
</evidence>
<gene>
    <name evidence="4" type="ORF">FPZ12_041410</name>
</gene>
<dbReference type="InterPro" id="IPR003658">
    <property type="entry name" value="Anti-sigma_ant"/>
</dbReference>
<comment type="similarity">
    <text evidence="1 2">Belongs to the anti-sigma-factor antagonist family.</text>
</comment>
<evidence type="ECO:0000313" key="5">
    <source>
        <dbReference type="Proteomes" id="UP000319769"/>
    </source>
</evidence>
<dbReference type="InterPro" id="IPR036513">
    <property type="entry name" value="STAS_dom_sf"/>
</dbReference>
<keyword evidence="5" id="KW-1185">Reference proteome</keyword>
<dbReference type="InterPro" id="IPR002645">
    <property type="entry name" value="STAS_dom"/>
</dbReference>
<evidence type="ECO:0000259" key="3">
    <source>
        <dbReference type="PROSITE" id="PS50801"/>
    </source>
</evidence>
<name>A0A5N0UKX3_9PSEU</name>
<accession>A0A5N0UKX3</accession>
<dbReference type="NCBIfam" id="TIGR00377">
    <property type="entry name" value="ant_ant_sig"/>
    <property type="match status" value="1"/>
</dbReference>
<dbReference type="SUPFAM" id="SSF52091">
    <property type="entry name" value="SpoIIaa-like"/>
    <property type="match status" value="1"/>
</dbReference>
<dbReference type="OrthoDB" id="3393696at2"/>